<accession>A0A645BFW9</accession>
<comment type="caution">
    <text evidence="2">The sequence shown here is derived from an EMBL/GenBank/DDBJ whole genome shotgun (WGS) entry which is preliminary data.</text>
</comment>
<dbReference type="GO" id="GO:0005840">
    <property type="term" value="C:ribosome"/>
    <property type="evidence" value="ECO:0007669"/>
    <property type="project" value="UniProtKB-KW"/>
</dbReference>
<dbReference type="AlphaFoldDB" id="A0A645BFW9"/>
<dbReference type="Pfam" id="PF01248">
    <property type="entry name" value="Ribosomal_L7Ae"/>
    <property type="match status" value="1"/>
</dbReference>
<dbReference type="EMBL" id="VSSQ01019892">
    <property type="protein sequence ID" value="MPM64339.1"/>
    <property type="molecule type" value="Genomic_DNA"/>
</dbReference>
<organism evidence="2">
    <name type="scientific">bioreactor metagenome</name>
    <dbReference type="NCBI Taxonomy" id="1076179"/>
    <lineage>
        <taxon>unclassified sequences</taxon>
        <taxon>metagenomes</taxon>
        <taxon>ecological metagenomes</taxon>
    </lineage>
</organism>
<protein>
    <submittedName>
        <fullName evidence="2">Putative ribosomal protein YlxQ</fullName>
    </submittedName>
</protein>
<keyword evidence="2" id="KW-0689">Ribosomal protein</keyword>
<name>A0A645BFW9_9ZZZZ</name>
<sequence length="98" mass="10832">MDRKLAGYIGMACRARKILIGDTAIKAIQKKDAKIVLLAEDCSLNTQKKVFDKCTFYQVEVLKVESKAELAYTIGRADVSFVAVVDEGFAKAIQNCLK</sequence>
<evidence type="ECO:0000259" key="1">
    <source>
        <dbReference type="Pfam" id="PF01248"/>
    </source>
</evidence>
<gene>
    <name evidence="2" type="primary">rplGA_8</name>
    <name evidence="2" type="ORF">SDC9_111225</name>
</gene>
<evidence type="ECO:0000313" key="2">
    <source>
        <dbReference type="EMBL" id="MPM64339.1"/>
    </source>
</evidence>
<dbReference type="SUPFAM" id="SSF55315">
    <property type="entry name" value="L30e-like"/>
    <property type="match status" value="1"/>
</dbReference>
<proteinExistence type="predicted"/>
<feature type="domain" description="Ribosomal protein eL8/eL30/eS12/Gadd45" evidence="1">
    <location>
        <begin position="6"/>
        <end position="92"/>
    </location>
</feature>
<dbReference type="InterPro" id="IPR029064">
    <property type="entry name" value="Ribosomal_eL30-like_sf"/>
</dbReference>
<dbReference type="Gene3D" id="3.30.1330.30">
    <property type="match status" value="1"/>
</dbReference>
<dbReference type="InterPro" id="IPR004038">
    <property type="entry name" value="Ribosomal_eL8/eL30/eS12/Gad45"/>
</dbReference>
<keyword evidence="2" id="KW-0687">Ribonucleoprotein</keyword>
<reference evidence="2" key="1">
    <citation type="submission" date="2019-08" db="EMBL/GenBank/DDBJ databases">
        <authorList>
            <person name="Kucharzyk K."/>
            <person name="Murdoch R.W."/>
            <person name="Higgins S."/>
            <person name="Loffler F."/>
        </authorList>
    </citation>
    <scope>NUCLEOTIDE SEQUENCE</scope>
</reference>